<evidence type="ECO:0000313" key="3">
    <source>
        <dbReference type="EMBL" id="CAI9269468.1"/>
    </source>
</evidence>
<keyword evidence="2" id="KW-0812">Transmembrane</keyword>
<feature type="transmembrane region" description="Helical" evidence="2">
    <location>
        <begin position="49"/>
        <end position="73"/>
    </location>
</feature>
<feature type="region of interest" description="Disordered" evidence="1">
    <location>
        <begin position="1"/>
        <end position="29"/>
    </location>
</feature>
<reference evidence="3" key="1">
    <citation type="submission" date="2023-04" db="EMBL/GenBank/DDBJ databases">
        <authorList>
            <person name="Vijverberg K."/>
            <person name="Xiong W."/>
            <person name="Schranz E."/>
        </authorList>
    </citation>
    <scope>NUCLEOTIDE SEQUENCE</scope>
</reference>
<evidence type="ECO:0000256" key="1">
    <source>
        <dbReference type="SAM" id="MobiDB-lite"/>
    </source>
</evidence>
<dbReference type="EMBL" id="OX465077">
    <property type="protein sequence ID" value="CAI9269468.1"/>
    <property type="molecule type" value="Genomic_DNA"/>
</dbReference>
<keyword evidence="2" id="KW-0472">Membrane</keyword>
<sequence length="166" mass="18841">MTMMTQTVPVSQEVRCQVSSGGSSGTGTTSNLRDSIPKLFASFKSQNHVLSFVVILMAVIILLMQIHIMVLLLRPQTVQVVSNTSWMSNINTRIDMRGGTVNLLNKQIDRLKEETIIVETLLQKMRHEQDMCTQPIIPIQSPCTRERNYTKKRGSLNPEMPLEWKI</sequence>
<proteinExistence type="predicted"/>
<organism evidence="3 4">
    <name type="scientific">Lactuca saligna</name>
    <name type="common">Willowleaf lettuce</name>
    <dbReference type="NCBI Taxonomy" id="75948"/>
    <lineage>
        <taxon>Eukaryota</taxon>
        <taxon>Viridiplantae</taxon>
        <taxon>Streptophyta</taxon>
        <taxon>Embryophyta</taxon>
        <taxon>Tracheophyta</taxon>
        <taxon>Spermatophyta</taxon>
        <taxon>Magnoliopsida</taxon>
        <taxon>eudicotyledons</taxon>
        <taxon>Gunneridae</taxon>
        <taxon>Pentapetalae</taxon>
        <taxon>asterids</taxon>
        <taxon>campanulids</taxon>
        <taxon>Asterales</taxon>
        <taxon>Asteraceae</taxon>
        <taxon>Cichorioideae</taxon>
        <taxon>Cichorieae</taxon>
        <taxon>Lactucinae</taxon>
        <taxon>Lactuca</taxon>
    </lineage>
</organism>
<name>A0AA35VIC7_LACSI</name>
<evidence type="ECO:0000256" key="2">
    <source>
        <dbReference type="SAM" id="Phobius"/>
    </source>
</evidence>
<protein>
    <submittedName>
        <fullName evidence="3">Uncharacterized protein</fullName>
    </submittedName>
</protein>
<accession>A0AA35VIC7</accession>
<keyword evidence="4" id="KW-1185">Reference proteome</keyword>
<feature type="compositionally biased region" description="Polar residues" evidence="1">
    <location>
        <begin position="1"/>
        <end position="10"/>
    </location>
</feature>
<dbReference type="Proteomes" id="UP001177003">
    <property type="component" value="Chromosome 1"/>
</dbReference>
<evidence type="ECO:0000313" key="4">
    <source>
        <dbReference type="Proteomes" id="UP001177003"/>
    </source>
</evidence>
<gene>
    <name evidence="3" type="ORF">LSALG_LOCUS9843</name>
</gene>
<keyword evidence="2" id="KW-1133">Transmembrane helix</keyword>
<dbReference type="AlphaFoldDB" id="A0AA35VIC7"/>